<proteinExistence type="predicted"/>
<accession>R7WBV5</accession>
<dbReference type="PANTHER" id="PTHR31325">
    <property type="entry name" value="OS01G0798800 PROTEIN-RELATED"/>
    <property type="match status" value="1"/>
</dbReference>
<feature type="domain" description="DUF4220" evidence="3">
    <location>
        <begin position="199"/>
        <end position="345"/>
    </location>
</feature>
<feature type="region of interest" description="Disordered" evidence="1">
    <location>
        <begin position="626"/>
        <end position="653"/>
    </location>
</feature>
<dbReference type="InterPro" id="IPR007658">
    <property type="entry name" value="DUF594"/>
</dbReference>
<feature type="compositionally biased region" description="Basic and acidic residues" evidence="1">
    <location>
        <begin position="629"/>
        <end position="645"/>
    </location>
</feature>
<feature type="transmembrane region" description="Helical" evidence="2">
    <location>
        <begin position="260"/>
        <end position="281"/>
    </location>
</feature>
<keyword evidence="2" id="KW-0812">Transmembrane</keyword>
<feature type="domain" description="DUF4220" evidence="3">
    <location>
        <begin position="73"/>
        <end position="192"/>
    </location>
</feature>
<keyword evidence="2" id="KW-0472">Membrane</keyword>
<evidence type="ECO:0000256" key="2">
    <source>
        <dbReference type="SAM" id="Phobius"/>
    </source>
</evidence>
<dbReference type="InterPro" id="IPR025315">
    <property type="entry name" value="DUF4220"/>
</dbReference>
<sequence length="779" mass="88914">MVANQLRHVAHAGWSSADHLTAVMDDVVKHLKKWLFRIAVIISLVAHVYLILFVRIRRSQPFPFRRLLRALLWVAYQLPDWAPAYVLGNLYLEERSDNNLIVAFWVPFLLLNIRPDNMSGYASEDNKLSIRKIVSSVMQILGAIYVLFRHDITGTSGTLRCASIIMYVYGIAKYVENFLALHRGDLKGIRKRISSYGSKDILKVVEMEVQLLYDLIYTKTAVVYTWHGYLLRLASPFLTAAAIVLFSYQCQCSNKVDPENIAVTITLLSTTFVLDLMWLFMTLGSTWTYAYLKDNPGHWLHPQVNCGGMWHQLRRILLSLDPNRLFVIEPTKYSSWPDKTEQLSMFILGSTGKSAKEKFDNQKTCEAIPRARRNRQPEDPKLMGQAKDLLFSRIWESFKSANSTSPEGTPAERSRPPGEGLEFGPEIQEVMLSWHMAAEMFLLLCIEDGGQISSSESVYVKAVRTLSKHVIFLADERPEMLPGLEVHTLFESTNHTLEEVWRKSNNPDKPFGNPDEELARILLKIGGKYSRKQETSPPKYVMKVYQCRCIQENNCILGCQCHCHAVQENPCDWSHQSYCHAVQENPCDWNHQSHCQAVQEKPCNRGHQSCCDWSCDGTGDPSFVPIDLESGKEEQDGSEEKKQDNDDSQDQELTILDDPAIPAKARNIILAGVSFCEVLIHVASGAKDMSACLDRMEEKNKYRFLKLMPKFRDSDKLGKVGTRKPVILDLMFDTWVRMVIHASLLCSRDSHEKQLGRGSEFLTTIWMLSEHAKIMDHID</sequence>
<evidence type="ECO:0000313" key="4">
    <source>
        <dbReference type="EnsemblPlants" id="EMT19941"/>
    </source>
</evidence>
<feature type="transmembrane region" description="Helical" evidence="2">
    <location>
        <begin position="34"/>
        <end position="55"/>
    </location>
</feature>
<dbReference type="AlphaFoldDB" id="R7WBV5"/>
<keyword evidence="2" id="KW-1133">Transmembrane helix</keyword>
<dbReference type="Pfam" id="PF04578">
    <property type="entry name" value="DUF594"/>
    <property type="match status" value="1"/>
</dbReference>
<name>R7WBV5_AEGTA</name>
<feature type="transmembrane region" description="Helical" evidence="2">
    <location>
        <begin position="229"/>
        <end position="248"/>
    </location>
</feature>
<dbReference type="ExpressionAtlas" id="R7WBV5">
    <property type="expression patterns" value="baseline"/>
</dbReference>
<organism evidence="4">
    <name type="scientific">Aegilops tauschii</name>
    <name type="common">Tausch's goatgrass</name>
    <name type="synonym">Aegilops squarrosa</name>
    <dbReference type="NCBI Taxonomy" id="37682"/>
    <lineage>
        <taxon>Eukaryota</taxon>
        <taxon>Viridiplantae</taxon>
        <taxon>Streptophyta</taxon>
        <taxon>Embryophyta</taxon>
        <taxon>Tracheophyta</taxon>
        <taxon>Spermatophyta</taxon>
        <taxon>Magnoliopsida</taxon>
        <taxon>Liliopsida</taxon>
        <taxon>Poales</taxon>
        <taxon>Poaceae</taxon>
        <taxon>BOP clade</taxon>
        <taxon>Pooideae</taxon>
        <taxon>Triticodae</taxon>
        <taxon>Triticeae</taxon>
        <taxon>Triticinae</taxon>
        <taxon>Aegilops</taxon>
    </lineage>
</organism>
<reference evidence="4" key="1">
    <citation type="submission" date="2015-06" db="UniProtKB">
        <authorList>
            <consortium name="EnsemblPlants"/>
        </authorList>
    </citation>
    <scope>IDENTIFICATION</scope>
</reference>
<dbReference type="EnsemblPlants" id="EMT19941">
    <property type="protein sequence ID" value="EMT19941"/>
    <property type="gene ID" value="F775_22618"/>
</dbReference>
<dbReference type="Pfam" id="PF13968">
    <property type="entry name" value="DUF4220"/>
    <property type="match status" value="2"/>
</dbReference>
<evidence type="ECO:0000256" key="1">
    <source>
        <dbReference type="SAM" id="MobiDB-lite"/>
    </source>
</evidence>
<evidence type="ECO:0000259" key="3">
    <source>
        <dbReference type="Pfam" id="PF13968"/>
    </source>
</evidence>
<protein>
    <recommendedName>
        <fullName evidence="3">DUF4220 domain-containing protein</fullName>
    </recommendedName>
</protein>